<keyword evidence="2" id="KW-0597">Phosphoprotein</keyword>
<proteinExistence type="predicted"/>
<gene>
    <name evidence="5" type="ORF">CBW21_16080</name>
</gene>
<evidence type="ECO:0000259" key="4">
    <source>
        <dbReference type="PROSITE" id="PS50894"/>
    </source>
</evidence>
<name>A0A202B681_CHRVL</name>
<dbReference type="GO" id="GO:0004672">
    <property type="term" value="F:protein kinase activity"/>
    <property type="evidence" value="ECO:0007669"/>
    <property type="project" value="UniProtKB-ARBA"/>
</dbReference>
<dbReference type="Gene3D" id="1.20.120.160">
    <property type="entry name" value="HPT domain"/>
    <property type="match status" value="1"/>
</dbReference>
<feature type="modified residue" description="Phosphohistidine" evidence="2">
    <location>
        <position position="47"/>
    </location>
</feature>
<dbReference type="EMBL" id="NHOO01000014">
    <property type="protein sequence ID" value="OVE46925.1"/>
    <property type="molecule type" value="Genomic_DNA"/>
</dbReference>
<reference evidence="5 6" key="1">
    <citation type="submission" date="2017-05" db="EMBL/GenBank/DDBJ databases">
        <title>Chromobacterium violaceum GHPS1 isolated from Hydrocarbon polluted soil in French Guiana display an awesome secondary metabolite arsenal and a battery of drug and heavy-metal-resistance and detoxification of xenobiotics proteins.</title>
        <authorList>
            <person name="Belbahri L."/>
        </authorList>
    </citation>
    <scope>NUCLEOTIDE SEQUENCE [LARGE SCALE GENOMIC DNA]</scope>
    <source>
        <strain evidence="5 6">GHPS1</strain>
    </source>
</reference>
<organism evidence="5 6">
    <name type="scientific">Chromobacterium violaceum</name>
    <dbReference type="NCBI Taxonomy" id="536"/>
    <lineage>
        <taxon>Bacteria</taxon>
        <taxon>Pseudomonadati</taxon>
        <taxon>Pseudomonadota</taxon>
        <taxon>Betaproteobacteria</taxon>
        <taxon>Neisseriales</taxon>
        <taxon>Chromobacteriaceae</taxon>
        <taxon>Chromobacterium</taxon>
    </lineage>
</organism>
<accession>A0A202B681</accession>
<evidence type="ECO:0000313" key="6">
    <source>
        <dbReference type="Proteomes" id="UP000196342"/>
    </source>
</evidence>
<keyword evidence="6" id="KW-1185">Reference proteome</keyword>
<evidence type="ECO:0000256" key="3">
    <source>
        <dbReference type="SAM" id="Coils"/>
    </source>
</evidence>
<dbReference type="GO" id="GO:0000160">
    <property type="term" value="P:phosphorelay signal transduction system"/>
    <property type="evidence" value="ECO:0007669"/>
    <property type="project" value="UniProtKB-KW"/>
</dbReference>
<feature type="domain" description="HPt" evidence="4">
    <location>
        <begin position="8"/>
        <end position="101"/>
    </location>
</feature>
<sequence length="109" mass="12544">MMKSEYEGNNVSHSVLRMAIERIQADFLRLSMLFESGDYDGMINISHSLAGLSLYLNLEDLAACCSEIENISLRRDVERVKEEMKNLREKVRCAMDVLKDRIISEGQKE</sequence>
<dbReference type="PROSITE" id="PS50894">
    <property type="entry name" value="HPT"/>
    <property type="match status" value="1"/>
</dbReference>
<evidence type="ECO:0000256" key="2">
    <source>
        <dbReference type="PROSITE-ProRule" id="PRU00110"/>
    </source>
</evidence>
<feature type="coiled-coil region" evidence="3">
    <location>
        <begin position="70"/>
        <end position="101"/>
    </location>
</feature>
<dbReference type="InterPro" id="IPR036641">
    <property type="entry name" value="HPT_dom_sf"/>
</dbReference>
<evidence type="ECO:0000313" key="5">
    <source>
        <dbReference type="EMBL" id="OVE46925.1"/>
    </source>
</evidence>
<dbReference type="AlphaFoldDB" id="A0A202B681"/>
<comment type="caution">
    <text evidence="5">The sequence shown here is derived from an EMBL/GenBank/DDBJ whole genome shotgun (WGS) entry which is preliminary data.</text>
</comment>
<protein>
    <recommendedName>
        <fullName evidence="4">HPt domain-containing protein</fullName>
    </recommendedName>
</protein>
<dbReference type="Pfam" id="PF01627">
    <property type="entry name" value="Hpt"/>
    <property type="match status" value="1"/>
</dbReference>
<dbReference type="SUPFAM" id="SSF47226">
    <property type="entry name" value="Histidine-containing phosphotransfer domain, HPT domain"/>
    <property type="match status" value="1"/>
</dbReference>
<dbReference type="InterPro" id="IPR008207">
    <property type="entry name" value="Sig_transdc_His_kin_Hpt_dom"/>
</dbReference>
<keyword evidence="3" id="KW-0175">Coiled coil</keyword>
<dbReference type="Proteomes" id="UP000196342">
    <property type="component" value="Unassembled WGS sequence"/>
</dbReference>
<evidence type="ECO:0000256" key="1">
    <source>
        <dbReference type="ARBA" id="ARBA00023012"/>
    </source>
</evidence>
<dbReference type="RefSeq" id="WP_080939952.1">
    <property type="nucleotide sequence ID" value="NZ_CP150454.1"/>
</dbReference>
<keyword evidence="1" id="KW-0902">Two-component regulatory system</keyword>